<dbReference type="GO" id="GO:0003677">
    <property type="term" value="F:DNA binding"/>
    <property type="evidence" value="ECO:0007669"/>
    <property type="project" value="UniProtKB-KW"/>
</dbReference>
<evidence type="ECO:0000256" key="4">
    <source>
        <dbReference type="ARBA" id="ARBA00023125"/>
    </source>
</evidence>
<dbReference type="Proteomes" id="UP000441336">
    <property type="component" value="Unassembled WGS sequence"/>
</dbReference>
<dbReference type="GO" id="GO:0006950">
    <property type="term" value="P:response to stress"/>
    <property type="evidence" value="ECO:0007669"/>
    <property type="project" value="TreeGrafter"/>
</dbReference>
<comment type="subcellular location">
    <subcellularLocation>
        <location evidence="1">Cytoplasm</location>
    </subcellularLocation>
</comment>
<accession>A0A7K1TJS0</accession>
<evidence type="ECO:0000256" key="5">
    <source>
        <dbReference type="ARBA" id="ARBA00023163"/>
    </source>
</evidence>
<dbReference type="InterPro" id="IPR036388">
    <property type="entry name" value="WH-like_DNA-bd_sf"/>
</dbReference>
<evidence type="ECO:0000313" key="7">
    <source>
        <dbReference type="EMBL" id="MVN78622.1"/>
    </source>
</evidence>
<protein>
    <submittedName>
        <fullName evidence="7">MarR family transcriptional regulator</fullName>
    </submittedName>
</protein>
<keyword evidence="2" id="KW-0963">Cytoplasm</keyword>
<dbReference type="PANTHER" id="PTHR33164">
    <property type="entry name" value="TRANSCRIPTIONAL REGULATOR, MARR FAMILY"/>
    <property type="match status" value="1"/>
</dbReference>
<evidence type="ECO:0000313" key="8">
    <source>
        <dbReference type="Proteomes" id="UP000441336"/>
    </source>
</evidence>
<dbReference type="Pfam" id="PF01047">
    <property type="entry name" value="MarR"/>
    <property type="match status" value="1"/>
</dbReference>
<feature type="domain" description="HTH marR-type" evidence="6">
    <location>
        <begin position="17"/>
        <end position="147"/>
    </location>
</feature>
<sequence length="150" mass="17193">MATTPTPAAPNDLLKLENQLCFPFYAVSRQLTKAYQPYLQVLGLTYPQYLVFLLLWEHEQLTVKELGKQLLLDSGTLTPLLKRMEQKQWLSRSRDPRDERSVIIALRPAGRALESQACDIPNQILAKMNLTPPELDTLRAQLHHMLTQLT</sequence>
<gene>
    <name evidence="7" type="ORF">GO988_20000</name>
</gene>
<keyword evidence="8" id="KW-1185">Reference proteome</keyword>
<dbReference type="PROSITE" id="PS50995">
    <property type="entry name" value="HTH_MARR_2"/>
    <property type="match status" value="1"/>
</dbReference>
<keyword evidence="5" id="KW-0804">Transcription</keyword>
<dbReference type="EMBL" id="WQKZ01000006">
    <property type="protein sequence ID" value="MVN78622.1"/>
    <property type="molecule type" value="Genomic_DNA"/>
</dbReference>
<dbReference type="PRINTS" id="PR00598">
    <property type="entry name" value="HTHMARR"/>
</dbReference>
<dbReference type="SMART" id="SM00347">
    <property type="entry name" value="HTH_MARR"/>
    <property type="match status" value="1"/>
</dbReference>
<keyword evidence="3" id="KW-0805">Transcription regulation</keyword>
<comment type="caution">
    <text evidence="7">The sequence shown here is derived from an EMBL/GenBank/DDBJ whole genome shotgun (WGS) entry which is preliminary data.</text>
</comment>
<evidence type="ECO:0000256" key="3">
    <source>
        <dbReference type="ARBA" id="ARBA00023015"/>
    </source>
</evidence>
<dbReference type="PANTHER" id="PTHR33164:SF5">
    <property type="entry name" value="ORGANIC HYDROPEROXIDE RESISTANCE TRANSCRIPTIONAL REGULATOR"/>
    <property type="match status" value="1"/>
</dbReference>
<dbReference type="AlphaFoldDB" id="A0A7K1TJS0"/>
<dbReference type="RefSeq" id="WP_157568935.1">
    <property type="nucleotide sequence ID" value="NZ_WQKZ01000006.1"/>
</dbReference>
<proteinExistence type="predicted"/>
<dbReference type="GO" id="GO:0003700">
    <property type="term" value="F:DNA-binding transcription factor activity"/>
    <property type="evidence" value="ECO:0007669"/>
    <property type="project" value="InterPro"/>
</dbReference>
<dbReference type="InterPro" id="IPR036390">
    <property type="entry name" value="WH_DNA-bd_sf"/>
</dbReference>
<evidence type="ECO:0000259" key="6">
    <source>
        <dbReference type="PROSITE" id="PS50995"/>
    </source>
</evidence>
<dbReference type="Gene3D" id="1.10.10.10">
    <property type="entry name" value="Winged helix-like DNA-binding domain superfamily/Winged helix DNA-binding domain"/>
    <property type="match status" value="1"/>
</dbReference>
<organism evidence="7 8">
    <name type="scientific">Hymenobacter ginkgonis</name>
    <dbReference type="NCBI Taxonomy" id="2682976"/>
    <lineage>
        <taxon>Bacteria</taxon>
        <taxon>Pseudomonadati</taxon>
        <taxon>Bacteroidota</taxon>
        <taxon>Cytophagia</taxon>
        <taxon>Cytophagales</taxon>
        <taxon>Hymenobacteraceae</taxon>
        <taxon>Hymenobacter</taxon>
    </lineage>
</organism>
<dbReference type="InterPro" id="IPR000835">
    <property type="entry name" value="HTH_MarR-typ"/>
</dbReference>
<evidence type="ECO:0000256" key="1">
    <source>
        <dbReference type="ARBA" id="ARBA00004496"/>
    </source>
</evidence>
<dbReference type="SUPFAM" id="SSF46785">
    <property type="entry name" value="Winged helix' DNA-binding domain"/>
    <property type="match status" value="1"/>
</dbReference>
<dbReference type="FunFam" id="1.10.10.10:FF:000163">
    <property type="entry name" value="MarR family transcriptional regulator"/>
    <property type="match status" value="1"/>
</dbReference>
<dbReference type="GO" id="GO:0005737">
    <property type="term" value="C:cytoplasm"/>
    <property type="evidence" value="ECO:0007669"/>
    <property type="project" value="UniProtKB-SubCell"/>
</dbReference>
<reference evidence="7 8" key="1">
    <citation type="submission" date="2019-12" db="EMBL/GenBank/DDBJ databases">
        <title>Hymenobacter sp. HMF4947 Genome sequencing and assembly.</title>
        <authorList>
            <person name="Kang H."/>
            <person name="Cha I."/>
            <person name="Kim H."/>
            <person name="Joh K."/>
        </authorList>
    </citation>
    <scope>NUCLEOTIDE SEQUENCE [LARGE SCALE GENOMIC DNA]</scope>
    <source>
        <strain evidence="7 8">HMF4947</strain>
    </source>
</reference>
<dbReference type="InterPro" id="IPR039422">
    <property type="entry name" value="MarR/SlyA-like"/>
</dbReference>
<name>A0A7K1TJS0_9BACT</name>
<evidence type="ECO:0000256" key="2">
    <source>
        <dbReference type="ARBA" id="ARBA00022490"/>
    </source>
</evidence>
<keyword evidence="4" id="KW-0238">DNA-binding</keyword>